<dbReference type="SUPFAM" id="SSF51445">
    <property type="entry name" value="(Trans)glycosidases"/>
    <property type="match status" value="1"/>
</dbReference>
<dbReference type="InterPro" id="IPR001764">
    <property type="entry name" value="Glyco_hydro_3_N"/>
</dbReference>
<dbReference type="InterPro" id="IPR017853">
    <property type="entry name" value="GH"/>
</dbReference>
<dbReference type="Gene3D" id="3.40.50.1700">
    <property type="entry name" value="Glycoside hydrolase family 3 C-terminal domain"/>
    <property type="match status" value="1"/>
</dbReference>
<name>A0ABT9U3S6_PAEHA</name>
<dbReference type="InterPro" id="IPR050226">
    <property type="entry name" value="NagZ_Beta-hexosaminidase"/>
</dbReference>
<dbReference type="InterPro" id="IPR036881">
    <property type="entry name" value="Glyco_hydro_3_C_sf"/>
</dbReference>
<evidence type="ECO:0000256" key="2">
    <source>
        <dbReference type="ARBA" id="ARBA00022801"/>
    </source>
</evidence>
<evidence type="ECO:0000313" key="5">
    <source>
        <dbReference type="EMBL" id="MDQ0114290.1"/>
    </source>
</evidence>
<keyword evidence="6" id="KW-1185">Reference proteome</keyword>
<comment type="caution">
    <text evidence="5">The sequence shown here is derived from an EMBL/GenBank/DDBJ whole genome shotgun (WGS) entry which is preliminary data.</text>
</comment>
<accession>A0ABT9U3S6</accession>
<comment type="similarity">
    <text evidence="1">Belongs to the glycosyl hydrolase 3 family.</text>
</comment>
<dbReference type="GO" id="GO:0004563">
    <property type="term" value="F:beta-N-acetylhexosaminidase activity"/>
    <property type="evidence" value="ECO:0007669"/>
    <property type="project" value="UniProtKB-EC"/>
</dbReference>
<keyword evidence="3 5" id="KW-0326">Glycosidase</keyword>
<sequence length="539" mass="57859">MSSKSDWKHWSLKEKIGQLFVFGFHGTEPSEQIQALIREYGMGGTIYFSRNVVNAQQVHRLSGELQRTASDAGKPPVFVAIDQEGGMVARLVEGVTLMPGNMALGAASEAEGARETARVCGEELRKLGVTMNYAPCIDVNNNPDNPVINVRSYSDRPEVVAGFGAAAVQGYQTARIAATVKHFPGHGDTSVDSHHALPVLPHDRARLDAIELKPFRAAIEAGTDCIMTAHVCLPALDGSGVPSTLSQPVLTGLLREELGYDGIVVTDCLEMSAIDDFYGPGPGAVRALRAGADMVLVSHTYEKQLAALEAVVSAVESGELAMERVDEAVRRIMALKEKLALDEPLLPWEETARLIATEDNQAVAIRWSEASVTLVKDEGGLLPLSRTAETLVLWPDIVPVSVADEMLSGQGTLGDFLGKYHSNIVERKLSDADALAGLDSFKQIVVVTYDASKHPTERDISREVVKLAGDRTVAVSVRNPLDLLLYPDVSTYIAVYECRPLALAAAAKALFGELAPQGKLPLDIPGAYPFGWSASPSAQ</sequence>
<dbReference type="InterPro" id="IPR036962">
    <property type="entry name" value="Glyco_hydro_3_N_sf"/>
</dbReference>
<protein>
    <submittedName>
        <fullName evidence="5">Beta-N-acetylhexosaminidase</fullName>
        <ecNumber evidence="5">3.2.1.52</ecNumber>
    </submittedName>
</protein>
<reference evidence="5 6" key="1">
    <citation type="submission" date="2023-07" db="EMBL/GenBank/DDBJ databases">
        <title>Sorghum-associated microbial communities from plants grown in Nebraska, USA.</title>
        <authorList>
            <person name="Schachtman D."/>
        </authorList>
    </citation>
    <scope>NUCLEOTIDE SEQUENCE [LARGE SCALE GENOMIC DNA]</scope>
    <source>
        <strain evidence="5 6">CC482</strain>
    </source>
</reference>
<dbReference type="Proteomes" id="UP001229346">
    <property type="component" value="Unassembled WGS sequence"/>
</dbReference>
<proteinExistence type="inferred from homology"/>
<dbReference type="PANTHER" id="PTHR30480">
    <property type="entry name" value="BETA-HEXOSAMINIDASE-RELATED"/>
    <property type="match status" value="1"/>
</dbReference>
<dbReference type="RefSeq" id="WP_307205608.1">
    <property type="nucleotide sequence ID" value="NZ_JAUSSU010000007.1"/>
</dbReference>
<organism evidence="5 6">
    <name type="scientific">Paenibacillus harenae</name>
    <dbReference type="NCBI Taxonomy" id="306543"/>
    <lineage>
        <taxon>Bacteria</taxon>
        <taxon>Bacillati</taxon>
        <taxon>Bacillota</taxon>
        <taxon>Bacilli</taxon>
        <taxon>Bacillales</taxon>
        <taxon>Paenibacillaceae</taxon>
        <taxon>Paenibacillus</taxon>
    </lineage>
</organism>
<gene>
    <name evidence="5" type="ORF">J2T15_003745</name>
</gene>
<dbReference type="PANTHER" id="PTHR30480:SF16">
    <property type="entry name" value="GLYCOSIDE HYDROLASE FAMILY 3 DOMAIN PROTEIN"/>
    <property type="match status" value="1"/>
</dbReference>
<evidence type="ECO:0000259" key="4">
    <source>
        <dbReference type="Pfam" id="PF00933"/>
    </source>
</evidence>
<evidence type="ECO:0000256" key="1">
    <source>
        <dbReference type="ARBA" id="ARBA00005336"/>
    </source>
</evidence>
<evidence type="ECO:0000256" key="3">
    <source>
        <dbReference type="ARBA" id="ARBA00023295"/>
    </source>
</evidence>
<dbReference type="EMBL" id="JAUSSU010000007">
    <property type="protein sequence ID" value="MDQ0114290.1"/>
    <property type="molecule type" value="Genomic_DNA"/>
</dbReference>
<dbReference type="SUPFAM" id="SSF52279">
    <property type="entry name" value="Beta-D-glucan exohydrolase, C-terminal domain"/>
    <property type="match status" value="1"/>
</dbReference>
<keyword evidence="2 5" id="KW-0378">Hydrolase</keyword>
<dbReference type="EC" id="3.2.1.52" evidence="5"/>
<dbReference type="Pfam" id="PF00933">
    <property type="entry name" value="Glyco_hydro_3"/>
    <property type="match status" value="1"/>
</dbReference>
<feature type="domain" description="Glycoside hydrolase family 3 N-terminal" evidence="4">
    <location>
        <begin position="12"/>
        <end position="334"/>
    </location>
</feature>
<evidence type="ECO:0000313" key="6">
    <source>
        <dbReference type="Proteomes" id="UP001229346"/>
    </source>
</evidence>
<dbReference type="Gene3D" id="3.20.20.300">
    <property type="entry name" value="Glycoside hydrolase, family 3, N-terminal domain"/>
    <property type="match status" value="1"/>
</dbReference>